<name>A0ABQ0K0Y1_9BACT</name>
<sequence>MKTLSLSEAKMKLSSLVETVSTTDEEVIITKNGSPAAVLASPDEFERWKETITCILI</sequence>
<dbReference type="NCBIfam" id="TIGR01552">
    <property type="entry name" value="phd_fam"/>
    <property type="match status" value="1"/>
</dbReference>
<dbReference type="Gene3D" id="3.40.1620.10">
    <property type="entry name" value="YefM-like domain"/>
    <property type="match status" value="1"/>
</dbReference>
<dbReference type="PANTHER" id="PTHR33713">
    <property type="entry name" value="ANTITOXIN YAFN-RELATED"/>
    <property type="match status" value="1"/>
</dbReference>
<dbReference type="SUPFAM" id="SSF143120">
    <property type="entry name" value="YefM-like"/>
    <property type="match status" value="1"/>
</dbReference>
<evidence type="ECO:0000313" key="4">
    <source>
        <dbReference type="Proteomes" id="UP000032309"/>
    </source>
</evidence>
<comment type="function">
    <text evidence="2">Antitoxin component of a type II toxin-antitoxin (TA) system.</text>
</comment>
<accession>A0ABQ0K0Y1</accession>
<dbReference type="PANTHER" id="PTHR33713:SF10">
    <property type="entry name" value="ANTITOXIN YAFN"/>
    <property type="match status" value="1"/>
</dbReference>
<dbReference type="InterPro" id="IPR036165">
    <property type="entry name" value="YefM-like_sf"/>
</dbReference>
<organism evidence="3 4">
    <name type="scientific">Candidatus Brocadia sinica JPN1</name>
    <dbReference type="NCBI Taxonomy" id="1197129"/>
    <lineage>
        <taxon>Bacteria</taxon>
        <taxon>Pseudomonadati</taxon>
        <taxon>Planctomycetota</taxon>
        <taxon>Candidatus Brocadiia</taxon>
        <taxon>Candidatus Brocadiales</taxon>
        <taxon>Candidatus Brocadiaceae</taxon>
        <taxon>Candidatus Brocadia</taxon>
    </lineage>
</organism>
<reference evidence="4" key="1">
    <citation type="journal article" date="2015" name="Genome Announc.">
        <title>Draft Genome Sequence of an Anaerobic Ammonium-Oxidizing Bacterium, "Candidatus Brocadia sinica".</title>
        <authorList>
            <person name="Oshiki M."/>
            <person name="Shinyako-Hata K."/>
            <person name="Satoh H."/>
            <person name="Okabe S."/>
        </authorList>
    </citation>
    <scope>NUCLEOTIDE SEQUENCE [LARGE SCALE GENOMIC DNA]</scope>
    <source>
        <strain evidence="4">JPN1</strain>
    </source>
</reference>
<gene>
    <name evidence="3" type="ORF">BROSI_A3194</name>
</gene>
<protein>
    <recommendedName>
        <fullName evidence="2">Antitoxin</fullName>
    </recommendedName>
</protein>
<dbReference type="RefSeq" id="WP_082059236.1">
    <property type="nucleotide sequence ID" value="NZ_BAFN01000001.1"/>
</dbReference>
<comment type="similarity">
    <text evidence="1 2">Belongs to the phD/YefM antitoxin family.</text>
</comment>
<dbReference type="Pfam" id="PF02604">
    <property type="entry name" value="PhdYeFM_antitox"/>
    <property type="match status" value="1"/>
</dbReference>
<dbReference type="InterPro" id="IPR051405">
    <property type="entry name" value="phD/YefM_antitoxin"/>
</dbReference>
<evidence type="ECO:0000256" key="1">
    <source>
        <dbReference type="ARBA" id="ARBA00009981"/>
    </source>
</evidence>
<evidence type="ECO:0000256" key="2">
    <source>
        <dbReference type="RuleBase" id="RU362080"/>
    </source>
</evidence>
<proteinExistence type="inferred from homology"/>
<dbReference type="InterPro" id="IPR006442">
    <property type="entry name" value="Antitoxin_Phd/YefM"/>
</dbReference>
<dbReference type="EMBL" id="BAFN01000001">
    <property type="protein sequence ID" value="GAN34651.1"/>
    <property type="molecule type" value="Genomic_DNA"/>
</dbReference>
<evidence type="ECO:0000313" key="3">
    <source>
        <dbReference type="EMBL" id="GAN34651.1"/>
    </source>
</evidence>
<comment type="caution">
    <text evidence="3">The sequence shown here is derived from an EMBL/GenBank/DDBJ whole genome shotgun (WGS) entry which is preliminary data.</text>
</comment>
<dbReference type="Proteomes" id="UP000032309">
    <property type="component" value="Unassembled WGS sequence"/>
</dbReference>
<keyword evidence="4" id="KW-1185">Reference proteome</keyword>